<protein>
    <recommendedName>
        <fullName evidence="3">Uridine kinase</fullName>
    </recommendedName>
</protein>
<reference evidence="1" key="1">
    <citation type="submission" date="2021-11" db="EMBL/GenBank/DDBJ databases">
        <title>Streptomyces corallinus and Kineosporia corallina sp. nov., two new coral-derived marine actinobacteria.</title>
        <authorList>
            <person name="Buangrab K."/>
            <person name="Sutthacheep M."/>
            <person name="Yeemin T."/>
            <person name="Harunari E."/>
            <person name="Igarashi Y."/>
            <person name="Sripreechasak P."/>
            <person name="Kanchanasin P."/>
            <person name="Tanasupawat S."/>
            <person name="Phongsopitanun W."/>
        </authorList>
    </citation>
    <scope>NUCLEOTIDE SEQUENCE</scope>
    <source>
        <strain evidence="1">JCM 31032</strain>
    </source>
</reference>
<sequence length="176" mass="19708">MEQDTAGLADEIAAVLAEQAVPVVRVSARDFLQGRSVRLEYGHDDPDSAYDLWYDFPALRREVLDALLPDGRHTYLPRLRDPDTDRSVRITPQPAPPGTVAVVDGRFFTRGDVRDGFDLVVHLDVSSGALGRRLPPEEAERTTGAWLRYLAEDEPTRHADLVVRFDHPDRPALRTA</sequence>
<proteinExistence type="predicted"/>
<comment type="caution">
    <text evidence="1">The sequence shown here is derived from an EMBL/GenBank/DDBJ whole genome shotgun (WGS) entry which is preliminary data.</text>
</comment>
<dbReference type="Proteomes" id="UP001138997">
    <property type="component" value="Unassembled WGS sequence"/>
</dbReference>
<accession>A0A9X1SW69</accession>
<evidence type="ECO:0008006" key="3">
    <source>
        <dbReference type="Google" id="ProtNLM"/>
    </source>
</evidence>
<organism evidence="1 2">
    <name type="scientific">Kineosporia babensis</name>
    <dbReference type="NCBI Taxonomy" id="499548"/>
    <lineage>
        <taxon>Bacteria</taxon>
        <taxon>Bacillati</taxon>
        <taxon>Actinomycetota</taxon>
        <taxon>Actinomycetes</taxon>
        <taxon>Kineosporiales</taxon>
        <taxon>Kineosporiaceae</taxon>
        <taxon>Kineosporia</taxon>
    </lineage>
</organism>
<dbReference type="RefSeq" id="WP_231445006.1">
    <property type="nucleotide sequence ID" value="NZ_JAJOMB010000012.1"/>
</dbReference>
<dbReference type="EMBL" id="JAJOMB010000012">
    <property type="protein sequence ID" value="MCD5313630.1"/>
    <property type="molecule type" value="Genomic_DNA"/>
</dbReference>
<dbReference type="SUPFAM" id="SSF52540">
    <property type="entry name" value="P-loop containing nucleoside triphosphate hydrolases"/>
    <property type="match status" value="1"/>
</dbReference>
<evidence type="ECO:0000313" key="2">
    <source>
        <dbReference type="Proteomes" id="UP001138997"/>
    </source>
</evidence>
<gene>
    <name evidence="1" type="ORF">LR394_22220</name>
</gene>
<evidence type="ECO:0000313" key="1">
    <source>
        <dbReference type="EMBL" id="MCD5313630.1"/>
    </source>
</evidence>
<dbReference type="AlphaFoldDB" id="A0A9X1SW69"/>
<dbReference type="InterPro" id="IPR027417">
    <property type="entry name" value="P-loop_NTPase"/>
</dbReference>
<name>A0A9X1SW69_9ACTN</name>
<dbReference type="Gene3D" id="3.40.50.300">
    <property type="entry name" value="P-loop containing nucleotide triphosphate hydrolases"/>
    <property type="match status" value="1"/>
</dbReference>
<keyword evidence="2" id="KW-1185">Reference proteome</keyword>